<proteinExistence type="predicted"/>
<comment type="caution">
    <text evidence="1">The sequence shown here is derived from an EMBL/GenBank/DDBJ whole genome shotgun (WGS) entry which is preliminary data.</text>
</comment>
<dbReference type="RefSeq" id="WP_081151547.1">
    <property type="nucleotide sequence ID" value="NZ_LVYD01000058.1"/>
</dbReference>
<evidence type="ECO:0000313" key="2">
    <source>
        <dbReference type="Proteomes" id="UP000192796"/>
    </source>
</evidence>
<sequence>MSHYKHKIAFLVCYFGKLPWYFDYFIHSCKYNPSVDFYIVTDDVYKKRYTKNVKFIYTSLEAVSKLTSKRLGFTIKISHAYKLCDFKPAYGYIFNDILKGYDFWGHGDIDIIFGNIRSFMTRKVLSAHDIISVRPDWIPGCFVLFRNSDKLNTLFKQSKDYKKVFKSDTHYCFDETNFAHDDFTDGKKYDEVKTEIESMMHVIQRLQMAGYINVYFDLNIIEGIPGKLKWNKGTLVYRNKYYVLLYHLIKLKKIYIPKREVKVVPDSFIITPSKIMKYKP</sequence>
<name>A0A1V9FSA3_9BACT</name>
<keyword evidence="2" id="KW-1185">Reference proteome</keyword>
<reference evidence="1 2" key="1">
    <citation type="submission" date="2016-03" db="EMBL/GenBank/DDBJ databases">
        <title>Niastella vici sp. nov., isolated from farmland soil.</title>
        <authorList>
            <person name="Chen L."/>
            <person name="Wang D."/>
            <person name="Yang S."/>
            <person name="Wang G."/>
        </authorList>
    </citation>
    <scope>NUCLEOTIDE SEQUENCE [LARGE SCALE GENOMIC DNA]</scope>
    <source>
        <strain evidence="1 2">DJ57</strain>
    </source>
</reference>
<protein>
    <recommendedName>
        <fullName evidence="3">Glycosyl transferase</fullName>
    </recommendedName>
</protein>
<dbReference type="OrthoDB" id="1910631at2"/>
<dbReference type="InterPro" id="IPR046733">
    <property type="entry name" value="DUF6625"/>
</dbReference>
<dbReference type="AlphaFoldDB" id="A0A1V9FSA3"/>
<evidence type="ECO:0008006" key="3">
    <source>
        <dbReference type="Google" id="ProtNLM"/>
    </source>
</evidence>
<accession>A0A1V9FSA3</accession>
<gene>
    <name evidence="1" type="ORF">A3860_05495</name>
</gene>
<dbReference type="STRING" id="1703345.A3860_05495"/>
<organism evidence="1 2">
    <name type="scientific">Niastella vici</name>
    <dbReference type="NCBI Taxonomy" id="1703345"/>
    <lineage>
        <taxon>Bacteria</taxon>
        <taxon>Pseudomonadati</taxon>
        <taxon>Bacteroidota</taxon>
        <taxon>Chitinophagia</taxon>
        <taxon>Chitinophagales</taxon>
        <taxon>Chitinophagaceae</taxon>
        <taxon>Niastella</taxon>
    </lineage>
</organism>
<dbReference type="EMBL" id="LVYD01000058">
    <property type="protein sequence ID" value="OQP61171.1"/>
    <property type="molecule type" value="Genomic_DNA"/>
</dbReference>
<evidence type="ECO:0000313" key="1">
    <source>
        <dbReference type="EMBL" id="OQP61171.1"/>
    </source>
</evidence>
<dbReference type="Proteomes" id="UP000192796">
    <property type="component" value="Unassembled WGS sequence"/>
</dbReference>
<dbReference type="Pfam" id="PF20330">
    <property type="entry name" value="DUF6625"/>
    <property type="match status" value="1"/>
</dbReference>